<evidence type="ECO:0000256" key="2">
    <source>
        <dbReference type="ARBA" id="ARBA00022741"/>
    </source>
</evidence>
<protein>
    <submittedName>
        <fullName evidence="6">Large terminase protein</fullName>
    </submittedName>
</protein>
<dbReference type="Gene3D" id="3.30.420.240">
    <property type="match status" value="1"/>
</dbReference>
<dbReference type="InterPro" id="IPR027417">
    <property type="entry name" value="P-loop_NTPase"/>
</dbReference>
<reference evidence="6" key="1">
    <citation type="submission" date="2020-05" db="EMBL/GenBank/DDBJ databases">
        <authorList>
            <person name="Chiriac C."/>
            <person name="Salcher M."/>
            <person name="Ghai R."/>
            <person name="Kavagutti S V."/>
        </authorList>
    </citation>
    <scope>NUCLEOTIDE SEQUENCE</scope>
</reference>
<accession>A0A6J7X1K2</accession>
<evidence type="ECO:0000256" key="1">
    <source>
        <dbReference type="ARBA" id="ARBA00022612"/>
    </source>
</evidence>
<gene>
    <name evidence="6" type="ORF">UFOVP245_86</name>
</gene>
<proteinExistence type="predicted"/>
<keyword evidence="2" id="KW-0547">Nucleotide-binding</keyword>
<dbReference type="GO" id="GO:0005524">
    <property type="term" value="F:ATP binding"/>
    <property type="evidence" value="ECO:0007669"/>
    <property type="project" value="UniProtKB-KW"/>
</dbReference>
<dbReference type="Gene3D" id="3.40.50.300">
    <property type="entry name" value="P-loop containing nucleotide triphosphate hydrolases"/>
    <property type="match status" value="1"/>
</dbReference>
<evidence type="ECO:0000313" key="6">
    <source>
        <dbReference type="EMBL" id="CAB5221163.1"/>
    </source>
</evidence>
<dbReference type="Pfam" id="PF17289">
    <property type="entry name" value="Terminase_6C"/>
    <property type="match status" value="1"/>
</dbReference>
<sequence>MNQASTAYLGNNNLKRSNIKHEWTQEQVAEYVKCANDVDYFCSVYIKIVHVDRGLIQFHPYDYQKKMFKTFDNSRFTICKMPRQVGKTTGVVGYLLHKLLFNVNFNSAVLANKESQSIEILSRMQLAYEWLPKWLQQGIVEWNKKYIELENGSKCLAGATSSSAIRGRSFNLIYLDEFAFVPRNLQDQFFASVFPTISSGQNTKVLITSTPNGMDIFHKIWVESEQGKNSFSRVDVHWSDVPGRDQAWADEMIRNTSLEQFRQEFECEFLGSSNTLIHPAILSKLVWVEPEAMQHDVRIYKHPVPRHVYALLVDVSEGLGLDSSSFVVVDCSTVPYEVVATYDNNMMSELLYPTLLANAGKYYNDASILVETNIGSQVVNILHQDLEYENVVMTKQNGRKGTTVSSFGNQQRLGLKNTKVTKKIGCSNLKSLVESNKIILNDYKLIQQLYTYVVDKNTYNAEEGHHDDLVMCLVMFAWMVSQNYFKEVTSTDVRQRMLEENERQIEDDLTPFGLIDDGHDDPINPVMSVSEFDKFLLN</sequence>
<dbReference type="InterPro" id="IPR035421">
    <property type="entry name" value="Terminase_6C"/>
</dbReference>
<evidence type="ECO:0000256" key="3">
    <source>
        <dbReference type="ARBA" id="ARBA00022840"/>
    </source>
</evidence>
<keyword evidence="3" id="KW-0067">ATP-binding</keyword>
<organism evidence="6">
    <name type="scientific">uncultured Caudovirales phage</name>
    <dbReference type="NCBI Taxonomy" id="2100421"/>
    <lineage>
        <taxon>Viruses</taxon>
        <taxon>Duplodnaviria</taxon>
        <taxon>Heunggongvirae</taxon>
        <taxon>Uroviricota</taxon>
        <taxon>Caudoviricetes</taxon>
        <taxon>Peduoviridae</taxon>
        <taxon>Maltschvirus</taxon>
        <taxon>Maltschvirus maltsch</taxon>
    </lineage>
</organism>
<evidence type="ECO:0000259" key="5">
    <source>
        <dbReference type="Pfam" id="PF17289"/>
    </source>
</evidence>
<evidence type="ECO:0000256" key="4">
    <source>
        <dbReference type="ARBA" id="ARBA00023219"/>
    </source>
</evidence>
<dbReference type="Pfam" id="PF03237">
    <property type="entry name" value="Terminase_6N"/>
    <property type="match status" value="1"/>
</dbReference>
<feature type="domain" description="Terminase large subunit gp17-like C-terminal" evidence="5">
    <location>
        <begin position="313"/>
        <end position="476"/>
    </location>
</feature>
<keyword evidence="4" id="KW-0231">Viral genome packaging</keyword>
<name>A0A6J7X1K2_9CAUD</name>
<dbReference type="EMBL" id="LR798287">
    <property type="protein sequence ID" value="CAB5221163.1"/>
    <property type="molecule type" value="Genomic_DNA"/>
</dbReference>
<keyword evidence="1" id="KW-1188">Viral release from host cell</keyword>